<evidence type="ECO:0000256" key="3">
    <source>
        <dbReference type="ARBA" id="ARBA00022598"/>
    </source>
</evidence>
<dbReference type="CDD" id="cd07959">
    <property type="entry name" value="Anticodon_Ia_Leu_AEc"/>
    <property type="match status" value="1"/>
</dbReference>
<dbReference type="AlphaFoldDB" id="A0AAW1XFZ3"/>
<reference evidence="11 12" key="1">
    <citation type="journal article" date="2023" name="G3 (Bethesda)">
        <title>A chromosome-length genome assembly and annotation of blackberry (Rubus argutus, cv. 'Hillquist').</title>
        <authorList>
            <person name="Bruna T."/>
            <person name="Aryal R."/>
            <person name="Dudchenko O."/>
            <person name="Sargent D.J."/>
            <person name="Mead D."/>
            <person name="Buti M."/>
            <person name="Cavallini A."/>
            <person name="Hytonen T."/>
            <person name="Andres J."/>
            <person name="Pham M."/>
            <person name="Weisz D."/>
            <person name="Mascagni F."/>
            <person name="Usai G."/>
            <person name="Natali L."/>
            <person name="Bassil N."/>
            <person name="Fernandez G.E."/>
            <person name="Lomsadze A."/>
            <person name="Armour M."/>
            <person name="Olukolu B."/>
            <person name="Poorten T."/>
            <person name="Britton C."/>
            <person name="Davik J."/>
            <person name="Ashrafi H."/>
            <person name="Aiden E.L."/>
            <person name="Borodovsky M."/>
            <person name="Worthington M."/>
        </authorList>
    </citation>
    <scope>NUCLEOTIDE SEQUENCE [LARGE SCALE GENOMIC DNA]</scope>
    <source>
        <strain evidence="11">PI 553951</strain>
    </source>
</reference>
<evidence type="ECO:0000256" key="8">
    <source>
        <dbReference type="ARBA" id="ARBA00030520"/>
    </source>
</evidence>
<dbReference type="InterPro" id="IPR009080">
    <property type="entry name" value="tRNAsynth_Ia_anticodon-bd"/>
</dbReference>
<comment type="similarity">
    <text evidence="1">Belongs to the class-I aminoacyl-tRNA synthetase family.</text>
</comment>
<dbReference type="GO" id="GO:0004823">
    <property type="term" value="F:leucine-tRNA ligase activity"/>
    <property type="evidence" value="ECO:0007669"/>
    <property type="project" value="UniProtKB-EC"/>
</dbReference>
<evidence type="ECO:0000256" key="5">
    <source>
        <dbReference type="ARBA" id="ARBA00022840"/>
    </source>
</evidence>
<accession>A0AAW1XFZ3</accession>
<dbReference type="SUPFAM" id="SSF52374">
    <property type="entry name" value="Nucleotidylyl transferase"/>
    <property type="match status" value="1"/>
</dbReference>
<protein>
    <recommendedName>
        <fullName evidence="2">leucine--tRNA ligase</fullName>
        <ecNumber evidence="2">6.1.1.4</ecNumber>
    </recommendedName>
    <alternativeName>
        <fullName evidence="8">Leucyl-tRNA synthetase</fullName>
    </alternativeName>
</protein>
<evidence type="ECO:0000256" key="7">
    <source>
        <dbReference type="ARBA" id="ARBA00023146"/>
    </source>
</evidence>
<evidence type="ECO:0000259" key="10">
    <source>
        <dbReference type="Pfam" id="PF08264"/>
    </source>
</evidence>
<evidence type="ECO:0000256" key="4">
    <source>
        <dbReference type="ARBA" id="ARBA00022741"/>
    </source>
</evidence>
<dbReference type="InterPro" id="IPR004493">
    <property type="entry name" value="Leu-tRNA-synth_Ia_arc/euk"/>
</dbReference>
<dbReference type="GO" id="GO:0006429">
    <property type="term" value="P:leucyl-tRNA aminoacylation"/>
    <property type="evidence" value="ECO:0007669"/>
    <property type="project" value="InterPro"/>
</dbReference>
<dbReference type="InterPro" id="IPR002300">
    <property type="entry name" value="aa-tRNA-synth_Ia"/>
</dbReference>
<dbReference type="Gene3D" id="3.40.50.620">
    <property type="entry name" value="HUPs"/>
    <property type="match status" value="2"/>
</dbReference>
<proteinExistence type="inferred from homology"/>
<name>A0AAW1XFZ3_RUBAR</name>
<dbReference type="Proteomes" id="UP001457282">
    <property type="component" value="Unassembled WGS sequence"/>
</dbReference>
<dbReference type="InterPro" id="IPR014729">
    <property type="entry name" value="Rossmann-like_a/b/a_fold"/>
</dbReference>
<keyword evidence="6" id="KW-0648">Protein biosynthesis</keyword>
<feature type="domain" description="Methionyl/Valyl/Leucyl/Isoleucyl-tRNA synthetase anticodon-binding" evidence="10">
    <location>
        <begin position="750"/>
        <end position="882"/>
    </location>
</feature>
<keyword evidence="4" id="KW-0547">Nucleotide-binding</keyword>
<dbReference type="Gene3D" id="3.90.740.10">
    <property type="entry name" value="Valyl/Leucyl/Isoleucyl-tRNA synthetase, editing domain"/>
    <property type="match status" value="1"/>
</dbReference>
<dbReference type="InterPro" id="IPR013155">
    <property type="entry name" value="M/V/L/I-tRNA-synth_anticd-bd"/>
</dbReference>
<dbReference type="SUPFAM" id="SSF50677">
    <property type="entry name" value="ValRS/IleRS/LeuRS editing domain"/>
    <property type="match status" value="1"/>
</dbReference>
<comment type="caution">
    <text evidence="11">The sequence shown here is derived from an EMBL/GenBank/DDBJ whole genome shotgun (WGS) entry which is preliminary data.</text>
</comment>
<evidence type="ECO:0000313" key="12">
    <source>
        <dbReference type="Proteomes" id="UP001457282"/>
    </source>
</evidence>
<evidence type="ECO:0000313" key="11">
    <source>
        <dbReference type="EMBL" id="KAK9935437.1"/>
    </source>
</evidence>
<gene>
    <name evidence="11" type="ORF">M0R45_022540</name>
</gene>
<dbReference type="EMBL" id="JBEDUW010000004">
    <property type="protein sequence ID" value="KAK9935437.1"/>
    <property type="molecule type" value="Genomic_DNA"/>
</dbReference>
<evidence type="ECO:0000256" key="1">
    <source>
        <dbReference type="ARBA" id="ARBA00005594"/>
    </source>
</evidence>
<dbReference type="Pfam" id="PF08264">
    <property type="entry name" value="Anticodon_1"/>
    <property type="match status" value="1"/>
</dbReference>
<dbReference type="Gene3D" id="1.10.730.10">
    <property type="entry name" value="Isoleucyl-tRNA Synthetase, Domain 1"/>
    <property type="match status" value="1"/>
</dbReference>
<dbReference type="GO" id="GO:0005524">
    <property type="term" value="F:ATP binding"/>
    <property type="evidence" value="ECO:0007669"/>
    <property type="project" value="UniProtKB-KW"/>
</dbReference>
<dbReference type="EC" id="6.1.1.4" evidence="2"/>
<keyword evidence="7" id="KW-0030">Aminoacyl-tRNA synthetase</keyword>
<dbReference type="Pfam" id="PF00133">
    <property type="entry name" value="tRNA-synt_1"/>
    <property type="match status" value="1"/>
</dbReference>
<dbReference type="InterPro" id="IPR009008">
    <property type="entry name" value="Val/Leu/Ile-tRNA-synth_edit"/>
</dbReference>
<organism evidence="11 12">
    <name type="scientific">Rubus argutus</name>
    <name type="common">Southern blackberry</name>
    <dbReference type="NCBI Taxonomy" id="59490"/>
    <lineage>
        <taxon>Eukaryota</taxon>
        <taxon>Viridiplantae</taxon>
        <taxon>Streptophyta</taxon>
        <taxon>Embryophyta</taxon>
        <taxon>Tracheophyta</taxon>
        <taxon>Spermatophyta</taxon>
        <taxon>Magnoliopsida</taxon>
        <taxon>eudicotyledons</taxon>
        <taxon>Gunneridae</taxon>
        <taxon>Pentapetalae</taxon>
        <taxon>rosids</taxon>
        <taxon>fabids</taxon>
        <taxon>Rosales</taxon>
        <taxon>Rosaceae</taxon>
        <taxon>Rosoideae</taxon>
        <taxon>Rosoideae incertae sedis</taxon>
        <taxon>Rubus</taxon>
    </lineage>
</organism>
<feature type="domain" description="Aminoacyl-tRNA synthetase class Ia" evidence="9">
    <location>
        <begin position="27"/>
        <end position="700"/>
    </location>
</feature>
<keyword evidence="5" id="KW-0067">ATP-binding</keyword>
<dbReference type="PANTHER" id="PTHR45794:SF1">
    <property type="entry name" value="LEUCINE--TRNA LIGASE, CYTOPLASMIC"/>
    <property type="match status" value="1"/>
</dbReference>
<dbReference type="PANTHER" id="PTHR45794">
    <property type="entry name" value="LEUCYL-TRNA SYNTHETASE"/>
    <property type="match status" value="1"/>
</dbReference>
<evidence type="ECO:0000259" key="9">
    <source>
        <dbReference type="Pfam" id="PF00133"/>
    </source>
</evidence>
<sequence length="1176" mass="133230">MTECETPREKDLLKRRDFLREIEAKAQTLWAENGVFNAECCKPGEKFFGNFMCPYMNGSFHLGHASALSELEFAARFQRLRGANVLLPFAFNCTGVPIKTSADRLTREAQELGDPPVLSQAIQQQEAPEWKRLRTTGVCDRQISRLQNATNWLAVFPQYTMQQLQAFGLSCDWRRTLVTTDQNPYFDCFVRWQVRKLKSMGKIVKDVCYTIFSPRDGKPCADYERAAGGEGVGPQEYTIIKMEVVAKPFPTKLQVLEGRRVFLAAATLSPETMYAQTNAWVLPDGKYGAFEINETDVFILTHRAALNLAYQKHSKVPEKPTCLLELTGFDLIGLPLKSPLALVASGLPVIYALPMLTVPTNKGTGILASVPSVDRDDSTGLNDLKSKPTLREKFGVKDIWVMTASENVIPIIIIPGLPRLADEGTLLKGEFKGMRADKARPLVKSKLIEAGDAIMYSEPEKCVFSRSGEECVVALTEEWFITYGDPEWKKLAEECLSSMNLYSDEARHQFQQTLSRLDQRACSQSFGGLGTRIPWDEEHLVEWSTDSTIYMLYSTIAHLLHKGNMYGCSSSTPAIRPEQMTDEVWDFIFCDGSYPQSSDISPSLLSKMKQEFEYWYPFDLRVSDKDQIQSHLIFCVYIHVAIMSKKHWPLGFRCNMEPVLNPQLMSNSRATATGYFMPLFRIIHKYSADATRFALAVYGNCLDNFTFSYLTTTARNAIRRLTAEISWNEKVLDPDQYSSFRIGPPSSFVDKVFANEINIAVKTTEQHYQDFEFKQALIAGFQNLQQAKEWYANSCGPRAMNRDLVLHFIDVQTRLIAPICPHYAEYVWRELLKKEGFVVNAGWPVADVPNLTLQRAKNYLEEVIKLMENKLQDVKYSPDKKLALIGLIYVKERFDGWKAECLRILKEHFNSDTSTFSFSREFMDKLETLRRTCVDEDEEFIRFLTSKMSEAIKLGDEALDLKLPFGEIEVLQENLDLIKRRLGVGKVHALSASNGGDSLTKTGVKLRYSPSSILQKDSPSPGLPNAIFVTRASDLIVFQSHICFSTIPLCFIDFLVDRGEGIYRSYKFTDEDKDFGYFLMYKEEAVAIGAEALDLKQPFREIETLEENLDLVRRDSIGLDNRYAKAGTLVKLIKCPKRPTAILLTRHDLAKAGSPVKMIEAETSSPGNPAVLFLTL</sequence>
<dbReference type="SUPFAM" id="SSF47323">
    <property type="entry name" value="Anticodon-binding domain of a subclass of class I aminoacyl-tRNA synthetases"/>
    <property type="match status" value="1"/>
</dbReference>
<keyword evidence="3" id="KW-0436">Ligase</keyword>
<evidence type="ECO:0000256" key="2">
    <source>
        <dbReference type="ARBA" id="ARBA00013164"/>
    </source>
</evidence>
<dbReference type="GO" id="GO:0002161">
    <property type="term" value="F:aminoacyl-tRNA deacylase activity"/>
    <property type="evidence" value="ECO:0007669"/>
    <property type="project" value="InterPro"/>
</dbReference>
<keyword evidence="12" id="KW-1185">Reference proteome</keyword>
<evidence type="ECO:0000256" key="6">
    <source>
        <dbReference type="ARBA" id="ARBA00022917"/>
    </source>
</evidence>